<proteinExistence type="predicted"/>
<keyword evidence="3" id="KW-1185">Reference proteome</keyword>
<sequence>MTRCSGILRLRRSVFQSLAFQEMTLAGGGKREIPEETRAIVRHDSRMRKSGSDSTGNLTRNDSVHKRAGRTCETHEPLENVIYREGDVSRALSRMGQSRVHLRSYREFGQRLCDVAALTHFSRTRTHVRPLPDDKVGTFASLRLEDIRESRLIKEHVTYVIISNVIPALHLRISVSFVSLRELIDFTEIFIANYCFSFNRQLSSRLIDCVYKKHCCGVVMVQLNTAQKAESKYRNRIRLERTSQRQSSDTHKTPYDRVKRCLELKINIKASERINRSHPDFCMWETVRTLALTSGLSRGSPVTSTLAFPQLLHPHLISPSSAPSTSMISVYQNPMRVNRGEYGAAPECMSGGKTGVLRETPRTSGLVLHDSHVRDFSEQPTPEIGRVSPRATKREREKESDSGREGQNQANCEEHNRRANESDESGVGEGSPPSALTLSRLHSLMSHPLVHSSHEHLTRHRPAISSRCPNFTSPAHTRQAASVKDCRPLGFDSIYSVLGRHLESSPIRETSRREEVCDASNFRRCRHSRDSTSGKKGGGTEALSASFHEERRARWVSDYGAGQLSRRQLQHGVRRGLCRVPPQFTLYPLQYRTLNFMLHTIRPPPSYHSPPPPQSSFPQQRHHRLMACCAPRRLDDDVLI</sequence>
<dbReference type="EMBL" id="JARBHB010000001">
    <property type="protein sequence ID" value="KAJ8897845.1"/>
    <property type="molecule type" value="Genomic_DNA"/>
</dbReference>
<feature type="compositionally biased region" description="Basic and acidic residues" evidence="1">
    <location>
        <begin position="392"/>
        <end position="404"/>
    </location>
</feature>
<evidence type="ECO:0000256" key="1">
    <source>
        <dbReference type="SAM" id="MobiDB-lite"/>
    </source>
</evidence>
<name>A0ABQ9IMA9_9NEOP</name>
<dbReference type="Proteomes" id="UP001159363">
    <property type="component" value="Chromosome 1"/>
</dbReference>
<feature type="region of interest" description="Disordered" evidence="1">
    <location>
        <begin position="365"/>
        <end position="436"/>
    </location>
</feature>
<reference evidence="2 3" key="1">
    <citation type="submission" date="2023-02" db="EMBL/GenBank/DDBJ databases">
        <title>LHISI_Scaffold_Assembly.</title>
        <authorList>
            <person name="Stuart O.P."/>
            <person name="Cleave R."/>
            <person name="Magrath M.J.L."/>
            <person name="Mikheyev A.S."/>
        </authorList>
    </citation>
    <scope>NUCLEOTIDE SEQUENCE [LARGE SCALE GENOMIC DNA]</scope>
    <source>
        <strain evidence="2">Daus_M_001</strain>
        <tissue evidence="2">Leg muscle</tissue>
    </source>
</reference>
<evidence type="ECO:0000313" key="3">
    <source>
        <dbReference type="Proteomes" id="UP001159363"/>
    </source>
</evidence>
<comment type="caution">
    <text evidence="2">The sequence shown here is derived from an EMBL/GenBank/DDBJ whole genome shotgun (WGS) entry which is preliminary data.</text>
</comment>
<feature type="compositionally biased region" description="Basic and acidic residues" evidence="1">
    <location>
        <begin position="412"/>
        <end position="421"/>
    </location>
</feature>
<feature type="region of interest" description="Disordered" evidence="1">
    <location>
        <begin position="44"/>
        <end position="70"/>
    </location>
</feature>
<evidence type="ECO:0000313" key="2">
    <source>
        <dbReference type="EMBL" id="KAJ8897845.1"/>
    </source>
</evidence>
<protein>
    <submittedName>
        <fullName evidence="2">Uncharacterized protein</fullName>
    </submittedName>
</protein>
<feature type="compositionally biased region" description="Polar residues" evidence="1">
    <location>
        <begin position="52"/>
        <end position="61"/>
    </location>
</feature>
<gene>
    <name evidence="2" type="ORF">PR048_003198</name>
</gene>
<organism evidence="2 3">
    <name type="scientific">Dryococelus australis</name>
    <dbReference type="NCBI Taxonomy" id="614101"/>
    <lineage>
        <taxon>Eukaryota</taxon>
        <taxon>Metazoa</taxon>
        <taxon>Ecdysozoa</taxon>
        <taxon>Arthropoda</taxon>
        <taxon>Hexapoda</taxon>
        <taxon>Insecta</taxon>
        <taxon>Pterygota</taxon>
        <taxon>Neoptera</taxon>
        <taxon>Polyneoptera</taxon>
        <taxon>Phasmatodea</taxon>
        <taxon>Verophasmatodea</taxon>
        <taxon>Anareolatae</taxon>
        <taxon>Phasmatidae</taxon>
        <taxon>Eurycanthinae</taxon>
        <taxon>Dryococelus</taxon>
    </lineage>
</organism>
<accession>A0ABQ9IMA9</accession>